<name>A9WKR8_RENSM</name>
<keyword evidence="4" id="KW-0732">Signal</keyword>
<evidence type="ECO:0000259" key="7">
    <source>
        <dbReference type="Pfam" id="PF01120"/>
    </source>
</evidence>
<dbReference type="SUPFAM" id="SSF51445">
    <property type="entry name" value="(Trans)glycosidases"/>
    <property type="match status" value="1"/>
</dbReference>
<dbReference type="EMBL" id="CP000910">
    <property type="protein sequence ID" value="ABY21877.1"/>
    <property type="molecule type" value="Genomic_DNA"/>
</dbReference>
<evidence type="ECO:0000256" key="6">
    <source>
        <dbReference type="ARBA" id="ARBA00023295"/>
    </source>
</evidence>
<dbReference type="SMR" id="A9WKR8"/>
<dbReference type="Proteomes" id="UP000002007">
    <property type="component" value="Chromosome"/>
</dbReference>
<dbReference type="InterPro" id="IPR057739">
    <property type="entry name" value="Glyco_hydro_29_N"/>
</dbReference>
<dbReference type="CAZy" id="GH29">
    <property type="family name" value="Glycoside Hydrolase Family 29"/>
</dbReference>
<dbReference type="Gene3D" id="2.60.40.1180">
    <property type="entry name" value="Golgi alpha-mannosidase II"/>
    <property type="match status" value="1"/>
</dbReference>
<dbReference type="GO" id="GO:0005764">
    <property type="term" value="C:lysosome"/>
    <property type="evidence" value="ECO:0007669"/>
    <property type="project" value="TreeGrafter"/>
</dbReference>
<dbReference type="GO" id="GO:0016139">
    <property type="term" value="P:glycoside catabolic process"/>
    <property type="evidence" value="ECO:0007669"/>
    <property type="project" value="TreeGrafter"/>
</dbReference>
<accession>A9WKR8</accession>
<dbReference type="HOGENOM" id="CLU_002934_0_1_11"/>
<dbReference type="Pfam" id="PF01120">
    <property type="entry name" value="Alpha_L_fucos"/>
    <property type="match status" value="1"/>
</dbReference>
<gene>
    <name evidence="8" type="ordered locus">RSal33209_0121</name>
</gene>
<evidence type="ECO:0000256" key="3">
    <source>
        <dbReference type="ARBA" id="ARBA00012662"/>
    </source>
</evidence>
<protein>
    <recommendedName>
        <fullName evidence="3">alpha-L-fucosidase</fullName>
        <ecNumber evidence="3">3.2.1.51</ecNumber>
    </recommendedName>
</protein>
<evidence type="ECO:0000313" key="9">
    <source>
        <dbReference type="Proteomes" id="UP000002007"/>
    </source>
</evidence>
<dbReference type="PRINTS" id="PR00741">
    <property type="entry name" value="GLHYDRLASE29"/>
</dbReference>
<dbReference type="KEGG" id="rsa:RSal33209_0121"/>
<comment type="similarity">
    <text evidence="2">Belongs to the glycosyl hydrolase 29 family.</text>
</comment>
<dbReference type="AlphaFoldDB" id="A9WKR8"/>
<keyword evidence="9" id="KW-1185">Reference proteome</keyword>
<dbReference type="InterPro" id="IPR016286">
    <property type="entry name" value="FUC_metazoa-typ"/>
</dbReference>
<dbReference type="InterPro" id="IPR013780">
    <property type="entry name" value="Glyco_hydro_b"/>
</dbReference>
<evidence type="ECO:0000256" key="1">
    <source>
        <dbReference type="ARBA" id="ARBA00004071"/>
    </source>
</evidence>
<feature type="domain" description="Glycoside hydrolase family 29 N-terminal" evidence="7">
    <location>
        <begin position="47"/>
        <end position="340"/>
    </location>
</feature>
<evidence type="ECO:0000256" key="5">
    <source>
        <dbReference type="ARBA" id="ARBA00022801"/>
    </source>
</evidence>
<dbReference type="Gene3D" id="3.20.20.80">
    <property type="entry name" value="Glycosidases"/>
    <property type="match status" value="1"/>
</dbReference>
<evidence type="ECO:0000313" key="8">
    <source>
        <dbReference type="EMBL" id="ABY21877.1"/>
    </source>
</evidence>
<dbReference type="GO" id="GO:0006004">
    <property type="term" value="P:fucose metabolic process"/>
    <property type="evidence" value="ECO:0007669"/>
    <property type="project" value="InterPro"/>
</dbReference>
<dbReference type="STRING" id="288705.RSal33209_0121"/>
<comment type="function">
    <text evidence="1">Alpha-L-fucosidase is responsible for hydrolyzing the alpha-1,6-linked fucose joined to the reducing-end N-acetylglucosamine of the carbohydrate moieties of glycoproteins.</text>
</comment>
<evidence type="ECO:0000256" key="4">
    <source>
        <dbReference type="ARBA" id="ARBA00022729"/>
    </source>
</evidence>
<dbReference type="PANTHER" id="PTHR10030:SF37">
    <property type="entry name" value="ALPHA-L-FUCOSIDASE-RELATED"/>
    <property type="match status" value="1"/>
</dbReference>
<dbReference type="InterPro" id="IPR000933">
    <property type="entry name" value="Glyco_hydro_29"/>
</dbReference>
<evidence type="ECO:0000256" key="2">
    <source>
        <dbReference type="ARBA" id="ARBA00007951"/>
    </source>
</evidence>
<organism evidence="8 9">
    <name type="scientific">Renibacterium salmoninarum (strain ATCC 33209 / DSM 20767 / JCM 11484 / NBRC 15589 / NCIMB 2235)</name>
    <dbReference type="NCBI Taxonomy" id="288705"/>
    <lineage>
        <taxon>Bacteria</taxon>
        <taxon>Bacillati</taxon>
        <taxon>Actinomycetota</taxon>
        <taxon>Actinomycetes</taxon>
        <taxon>Micrococcales</taxon>
        <taxon>Micrococcaceae</taxon>
        <taxon>Renibacterium</taxon>
    </lineage>
</organism>
<keyword evidence="5 8" id="KW-0378">Hydrolase</keyword>
<keyword evidence="6 8" id="KW-0326">Glycosidase</keyword>
<dbReference type="GO" id="GO:0004560">
    <property type="term" value="F:alpha-L-fucosidase activity"/>
    <property type="evidence" value="ECO:0007669"/>
    <property type="project" value="UniProtKB-EC"/>
</dbReference>
<proteinExistence type="inferred from homology"/>
<dbReference type="PANTHER" id="PTHR10030">
    <property type="entry name" value="ALPHA-L-FUCOSIDASE"/>
    <property type="match status" value="1"/>
</dbReference>
<dbReference type="SMART" id="SM00812">
    <property type="entry name" value="Alpha_L_fucos"/>
    <property type="match status" value="1"/>
</dbReference>
<dbReference type="EC" id="3.2.1.51" evidence="3"/>
<sequence length="454" mass="50545">MARPGSIRAKTQRCRNSGPIALANSSIGASYSLPAGVWQGKEYKFVAEFLPQTAGIPEPEWAKLAAEFSIEAFDAQEWARIAVDAGVKYVTITTKHHEGFCLWPSEYTDFHVGNAAVGCDVLAELLAAYENLGVEVYLYYSVLDWHHPDWRYRLENAEDEVAFTRYLDFALNQLEELATRYPTVKGFWFDGTWDESVKANGQWTWHVEQRLKAIIPGLIVSSRLRADDLGSRHRDSNGFLMGDYESGYERRLPEPWDRTVVIQDWEACMTIPQASWGHHAGPWASQTVKNSAEIIDMLAHCVSLGGNLLLNFGPTGNGSLEPSEVELAKEIGQWLRENGDAVYGKGLAAAWAYPGWGYFSQGSDPDTVYATVTKLPISKRIRINLPAGRRLLSCTALSAASRGFVLRELERSIIEIDLTSCQPHILAFALVTGALDSAEGWAEDWQEPNPDVVN</sequence>
<dbReference type="InterPro" id="IPR017853">
    <property type="entry name" value="GH"/>
</dbReference>
<reference evidence="9" key="1">
    <citation type="journal article" date="2008" name="J. Bacteriol.">
        <title>Genome sequence of the fish pathogen Renibacterium salmoninarum suggests reductive evolution away from an environmental Arthrobacter ancestor.</title>
        <authorList>
            <person name="Wiens G.D."/>
            <person name="Rockey D.D."/>
            <person name="Wu Z."/>
            <person name="Chang J."/>
            <person name="Levy R."/>
            <person name="Crane S."/>
            <person name="Chen D.S."/>
            <person name="Capri G.R."/>
            <person name="Burnett J.R."/>
            <person name="Sudheesh P.S."/>
            <person name="Schipma M.J."/>
            <person name="Burd H."/>
            <person name="Bhattacharyya A."/>
            <person name="Rhodes L.D."/>
            <person name="Kaul R."/>
            <person name="Strom M.S."/>
        </authorList>
    </citation>
    <scope>NUCLEOTIDE SEQUENCE [LARGE SCALE GENOMIC DNA]</scope>
    <source>
        <strain evidence="9">ATCC 33209 / DSM 20767 / JCM 11484 / NBRC 15589 / NCIMB 2235</strain>
    </source>
</reference>
<dbReference type="eggNOG" id="COG3669">
    <property type="taxonomic scope" value="Bacteria"/>
</dbReference>